<evidence type="ECO:0000256" key="1">
    <source>
        <dbReference type="ARBA" id="ARBA00010617"/>
    </source>
</evidence>
<dbReference type="Gene3D" id="1.10.630.10">
    <property type="entry name" value="Cytochrome P450"/>
    <property type="match status" value="1"/>
</dbReference>
<dbReference type="PANTHER" id="PTHR24305:SF166">
    <property type="entry name" value="CYTOCHROME P450 12A4, MITOCHONDRIAL-RELATED"/>
    <property type="match status" value="1"/>
</dbReference>
<dbReference type="SUPFAM" id="SSF48264">
    <property type="entry name" value="Cytochrome P450"/>
    <property type="match status" value="1"/>
</dbReference>
<accession>A0A7Z1AYL0</accession>
<dbReference type="InterPro" id="IPR050121">
    <property type="entry name" value="Cytochrome_P450_monoxygenase"/>
</dbReference>
<sequence>MTTLGALDSVRVLTSVVVPTLAAGVIRRRPRLMWLTERWGLDRRAIATLTRLRERHGGAPVAVRVPGRSLVLPLSEVDAGRVLAGTPDPFTPATTEKRAALRHFQPHGVLISTGRDRDRRRAFTEAALEPERELHSQAGRIAAVVREEIGTLPAEIDWDSFARVWWRAVRRIVLGDQARDDDELTDLLGRLRAAGNWAYLHPLRRRDRARFDAALAEHLRSPSDRLATAHGDGVDPAGQAPHWLFAFDAAGMVTVRTLALLARHPRHLDTARAEGQHYTRACVLDTIRLWPTTPALLRESVRDTGWGPPGTTTFLHTPLFHRDPVALPWADRFAPETWLDGTAAAHPALVPFSAGAGQCPGRNVVLHATSTAIATVLDGHDITLLGDHGLHPPQPLPATLDNTSVRLRRTFRHPVAW</sequence>
<proteinExistence type="inferred from homology"/>
<gene>
    <name evidence="2" type="ORF">BLA60_18245</name>
</gene>
<evidence type="ECO:0000313" key="3">
    <source>
        <dbReference type="Proteomes" id="UP000185696"/>
    </source>
</evidence>
<organism evidence="2 3">
    <name type="scientific">Actinophytocola xinjiangensis</name>
    <dbReference type="NCBI Taxonomy" id="485602"/>
    <lineage>
        <taxon>Bacteria</taxon>
        <taxon>Bacillati</taxon>
        <taxon>Actinomycetota</taxon>
        <taxon>Actinomycetes</taxon>
        <taxon>Pseudonocardiales</taxon>
        <taxon>Pseudonocardiaceae</taxon>
    </lineage>
</organism>
<dbReference type="AlphaFoldDB" id="A0A7Z1AYL0"/>
<comment type="similarity">
    <text evidence="1">Belongs to the cytochrome P450 family.</text>
</comment>
<dbReference type="EMBL" id="MSIF01000008">
    <property type="protein sequence ID" value="OLF09852.1"/>
    <property type="molecule type" value="Genomic_DNA"/>
</dbReference>
<dbReference type="PANTHER" id="PTHR24305">
    <property type="entry name" value="CYTOCHROME P450"/>
    <property type="match status" value="1"/>
</dbReference>
<dbReference type="Proteomes" id="UP000185696">
    <property type="component" value="Unassembled WGS sequence"/>
</dbReference>
<evidence type="ECO:0000313" key="2">
    <source>
        <dbReference type="EMBL" id="OLF09852.1"/>
    </source>
</evidence>
<dbReference type="InterPro" id="IPR036396">
    <property type="entry name" value="Cyt_P450_sf"/>
</dbReference>
<dbReference type="Pfam" id="PF00067">
    <property type="entry name" value="p450"/>
    <property type="match status" value="1"/>
</dbReference>
<evidence type="ECO:0008006" key="4">
    <source>
        <dbReference type="Google" id="ProtNLM"/>
    </source>
</evidence>
<name>A0A7Z1AYL0_9PSEU</name>
<dbReference type="GO" id="GO:0004497">
    <property type="term" value="F:monooxygenase activity"/>
    <property type="evidence" value="ECO:0007669"/>
    <property type="project" value="InterPro"/>
</dbReference>
<reference evidence="2 3" key="1">
    <citation type="submission" date="2016-12" db="EMBL/GenBank/DDBJ databases">
        <title>The draft genome sequence of Actinophytocola xinjiangensis.</title>
        <authorList>
            <person name="Wang W."/>
            <person name="Yuan L."/>
        </authorList>
    </citation>
    <scope>NUCLEOTIDE SEQUENCE [LARGE SCALE GENOMIC DNA]</scope>
    <source>
        <strain evidence="2 3">CGMCC 4.4663</strain>
    </source>
</reference>
<dbReference type="GO" id="GO:0016705">
    <property type="term" value="F:oxidoreductase activity, acting on paired donors, with incorporation or reduction of molecular oxygen"/>
    <property type="evidence" value="ECO:0007669"/>
    <property type="project" value="InterPro"/>
</dbReference>
<keyword evidence="3" id="KW-1185">Reference proteome</keyword>
<comment type="caution">
    <text evidence="2">The sequence shown here is derived from an EMBL/GenBank/DDBJ whole genome shotgun (WGS) entry which is preliminary data.</text>
</comment>
<protein>
    <recommendedName>
        <fullName evidence="4">Cytochrome P450</fullName>
    </recommendedName>
</protein>
<dbReference type="InterPro" id="IPR001128">
    <property type="entry name" value="Cyt_P450"/>
</dbReference>
<dbReference type="GO" id="GO:0005506">
    <property type="term" value="F:iron ion binding"/>
    <property type="evidence" value="ECO:0007669"/>
    <property type="project" value="InterPro"/>
</dbReference>
<dbReference type="GO" id="GO:0020037">
    <property type="term" value="F:heme binding"/>
    <property type="evidence" value="ECO:0007669"/>
    <property type="project" value="InterPro"/>
</dbReference>